<sequence length="253" mass="26851">MDERDIREILENVKKGSIETEEAVDRLRDLPFKDLGFASVDNHRALRTGFPEVIFCQGKRPEQIRDIMKELSQKGGTIIGTRASRTAFETVREALPDAVYYEEARIIADIGEEKKDGEKGSVAVVTAGTADIPVAEEAAVTAGLFGNRVFRVYDVGVAGIHRLFAKLDIIRAADVVIVIAGMEGALASVVGGLVDAPVIAVPTSIGYGSNLGGLSALLSMLNSCASGVAVVNIDNGFGAAYMASVINRRAGKK</sequence>
<dbReference type="PANTHER" id="PTHR43064:SF1">
    <property type="entry name" value="SLL1489 PROTEIN"/>
    <property type="match status" value="1"/>
</dbReference>
<evidence type="ECO:0000313" key="2">
    <source>
        <dbReference type="EMBL" id="HIU26625.1"/>
    </source>
</evidence>
<dbReference type="GO" id="GO:0006189">
    <property type="term" value="P:'de novo' IMP biosynthetic process"/>
    <property type="evidence" value="ECO:0007669"/>
    <property type="project" value="InterPro"/>
</dbReference>
<dbReference type="PANTHER" id="PTHR43064">
    <property type="entry name" value="PHOSPHORIBOSYLAMINOIMIDAZOLE CARBOXYLASE-RELATED"/>
    <property type="match status" value="1"/>
</dbReference>
<dbReference type="EMBL" id="DVMP01000160">
    <property type="protein sequence ID" value="HIU26625.1"/>
    <property type="molecule type" value="Genomic_DNA"/>
</dbReference>
<dbReference type="AlphaFoldDB" id="A0A9D1I476"/>
<evidence type="ECO:0000259" key="1">
    <source>
        <dbReference type="SMART" id="SM01001"/>
    </source>
</evidence>
<evidence type="ECO:0000313" key="3">
    <source>
        <dbReference type="Proteomes" id="UP000824090"/>
    </source>
</evidence>
<dbReference type="SMART" id="SM01001">
    <property type="entry name" value="AIRC"/>
    <property type="match status" value="1"/>
</dbReference>
<reference evidence="2" key="1">
    <citation type="submission" date="2020-10" db="EMBL/GenBank/DDBJ databases">
        <authorList>
            <person name="Gilroy R."/>
        </authorList>
    </citation>
    <scope>NUCLEOTIDE SEQUENCE</scope>
    <source>
        <strain evidence="2">ChiHcec3-6078</strain>
    </source>
</reference>
<dbReference type="NCBIfam" id="NF033503">
    <property type="entry name" value="LarB"/>
    <property type="match status" value="1"/>
</dbReference>
<dbReference type="Proteomes" id="UP000824090">
    <property type="component" value="Unassembled WGS sequence"/>
</dbReference>
<protein>
    <submittedName>
        <fullName evidence="2">Nickel pincer cofactor biosynthesis protein LarB</fullName>
    </submittedName>
</protein>
<gene>
    <name evidence="2" type="primary">larB</name>
    <name evidence="2" type="ORF">IAC50_09055</name>
</gene>
<feature type="domain" description="PurE" evidence="1">
    <location>
        <begin position="120"/>
        <end position="252"/>
    </location>
</feature>
<dbReference type="InterPro" id="IPR000031">
    <property type="entry name" value="PurE_dom"/>
</dbReference>
<accession>A0A9D1I476</accession>
<comment type="caution">
    <text evidence="2">The sequence shown here is derived from an EMBL/GenBank/DDBJ whole genome shotgun (WGS) entry which is preliminary data.</text>
</comment>
<organism evidence="2 3">
    <name type="scientific">Candidatus Allocopromorpha excrementigallinarum</name>
    <dbReference type="NCBI Taxonomy" id="2840742"/>
    <lineage>
        <taxon>Bacteria</taxon>
        <taxon>Bacillati</taxon>
        <taxon>Bacillota</taxon>
        <taxon>Clostridia</taxon>
        <taxon>Eubacteriales</taxon>
        <taxon>Eubacteriaceae</taxon>
        <taxon>Eubacteriaceae incertae sedis</taxon>
        <taxon>Candidatus Allocopromorpha</taxon>
    </lineage>
</organism>
<dbReference type="SUPFAM" id="SSF52255">
    <property type="entry name" value="N5-CAIR mutase (phosphoribosylaminoimidazole carboxylase, PurE)"/>
    <property type="match status" value="1"/>
</dbReference>
<dbReference type="InterPro" id="IPR039476">
    <property type="entry name" value="P2CMN_synthase_LarB"/>
</dbReference>
<reference evidence="2" key="2">
    <citation type="journal article" date="2021" name="PeerJ">
        <title>Extensive microbial diversity within the chicken gut microbiome revealed by metagenomics and culture.</title>
        <authorList>
            <person name="Gilroy R."/>
            <person name="Ravi A."/>
            <person name="Getino M."/>
            <person name="Pursley I."/>
            <person name="Horton D.L."/>
            <person name="Alikhan N.F."/>
            <person name="Baker D."/>
            <person name="Gharbi K."/>
            <person name="Hall N."/>
            <person name="Watson M."/>
            <person name="Adriaenssens E.M."/>
            <person name="Foster-Nyarko E."/>
            <person name="Jarju S."/>
            <person name="Secka A."/>
            <person name="Antonio M."/>
            <person name="Oren A."/>
            <person name="Chaudhuri R.R."/>
            <person name="La Ragione R."/>
            <person name="Hildebrand F."/>
            <person name="Pallen M.J."/>
        </authorList>
    </citation>
    <scope>NUCLEOTIDE SEQUENCE</scope>
    <source>
        <strain evidence="2">ChiHcec3-6078</strain>
    </source>
</reference>
<dbReference type="Pfam" id="PF00731">
    <property type="entry name" value="AIRC"/>
    <property type="match status" value="1"/>
</dbReference>
<name>A0A9D1I476_9FIRM</name>
<dbReference type="GO" id="GO:0016787">
    <property type="term" value="F:hydrolase activity"/>
    <property type="evidence" value="ECO:0007669"/>
    <property type="project" value="InterPro"/>
</dbReference>
<proteinExistence type="predicted"/>
<dbReference type="Gene3D" id="3.40.50.1970">
    <property type="match status" value="1"/>
</dbReference>